<dbReference type="EMBL" id="QGGR01000004">
    <property type="protein sequence ID" value="PWK49599.1"/>
    <property type="molecule type" value="Genomic_DNA"/>
</dbReference>
<sequence>MPRVSAFDDISRASEDLIFAALDYAVENAGISPAGFTPFAFFDSASGRGLTRYVSGDGSNLQECQDAGRAALQTVEAGVTCVVLAWDGYYTHQGERSEAVFVEGYEIGQDHGLLLAQRYTRTDGAVRPVGNPALIGRPDPLVHRVTG</sequence>
<evidence type="ECO:0000313" key="1">
    <source>
        <dbReference type="EMBL" id="PWK49599.1"/>
    </source>
</evidence>
<comment type="caution">
    <text evidence="1">The sequence shown here is derived from an EMBL/GenBank/DDBJ whole genome shotgun (WGS) entry which is preliminary data.</text>
</comment>
<name>A0A316FM57_9ACTN</name>
<keyword evidence="2" id="KW-1185">Reference proteome</keyword>
<dbReference type="Proteomes" id="UP000245697">
    <property type="component" value="Unassembled WGS sequence"/>
</dbReference>
<accession>A0A316FM57</accession>
<gene>
    <name evidence="1" type="ORF">BC793_104274</name>
</gene>
<dbReference type="AlphaFoldDB" id="A0A316FM57"/>
<reference evidence="1 2" key="1">
    <citation type="submission" date="2018-05" db="EMBL/GenBank/DDBJ databases">
        <title>Genomic Encyclopedia of Archaeal and Bacterial Type Strains, Phase II (KMG-II): from individual species to whole genera.</title>
        <authorList>
            <person name="Goeker M."/>
        </authorList>
    </citation>
    <scope>NUCLEOTIDE SEQUENCE [LARGE SCALE GENOMIC DNA]</scope>
    <source>
        <strain evidence="1 2">DSM 45184</strain>
    </source>
</reference>
<evidence type="ECO:0000313" key="2">
    <source>
        <dbReference type="Proteomes" id="UP000245697"/>
    </source>
</evidence>
<organism evidence="1 2">
    <name type="scientific">Actinoplanes xinjiangensis</name>
    <dbReference type="NCBI Taxonomy" id="512350"/>
    <lineage>
        <taxon>Bacteria</taxon>
        <taxon>Bacillati</taxon>
        <taxon>Actinomycetota</taxon>
        <taxon>Actinomycetes</taxon>
        <taxon>Micromonosporales</taxon>
        <taxon>Micromonosporaceae</taxon>
        <taxon>Actinoplanes</taxon>
    </lineage>
</organism>
<protein>
    <submittedName>
        <fullName evidence="1">Uncharacterized protein</fullName>
    </submittedName>
</protein>
<proteinExistence type="predicted"/>